<dbReference type="EMBL" id="JTDE01021629">
    <property type="protein sequence ID" value="KAF7232680.1"/>
    <property type="molecule type" value="Genomic_DNA"/>
</dbReference>
<dbReference type="AlphaFoldDB" id="A0A8S9YDM0"/>
<reference evidence="1" key="1">
    <citation type="submission" date="2019-07" db="EMBL/GenBank/DDBJ databases">
        <title>Annotation for the trematode Paragonimus miyazaki's.</title>
        <authorList>
            <person name="Choi Y.-J."/>
        </authorList>
    </citation>
    <scope>NUCLEOTIDE SEQUENCE</scope>
    <source>
        <strain evidence="1">Japan</strain>
    </source>
</reference>
<dbReference type="Proteomes" id="UP000822476">
    <property type="component" value="Unassembled WGS sequence"/>
</dbReference>
<accession>A0A8S9YDM0</accession>
<organism evidence="1 2">
    <name type="scientific">Paragonimus skrjabini miyazakii</name>
    <dbReference type="NCBI Taxonomy" id="59628"/>
    <lineage>
        <taxon>Eukaryota</taxon>
        <taxon>Metazoa</taxon>
        <taxon>Spiralia</taxon>
        <taxon>Lophotrochozoa</taxon>
        <taxon>Platyhelminthes</taxon>
        <taxon>Trematoda</taxon>
        <taxon>Digenea</taxon>
        <taxon>Plagiorchiida</taxon>
        <taxon>Troglotremata</taxon>
        <taxon>Troglotrematidae</taxon>
        <taxon>Paragonimus</taxon>
    </lineage>
</organism>
<dbReference type="InterPro" id="IPR035940">
    <property type="entry name" value="CAP_sf"/>
</dbReference>
<dbReference type="Gene3D" id="3.40.33.10">
    <property type="entry name" value="CAP"/>
    <property type="match status" value="1"/>
</dbReference>
<gene>
    <name evidence="1" type="ORF">EG68_11264</name>
</gene>
<dbReference type="SUPFAM" id="SSF55797">
    <property type="entry name" value="PR-1-like"/>
    <property type="match status" value="1"/>
</dbReference>
<evidence type="ECO:0000313" key="1">
    <source>
        <dbReference type="EMBL" id="KAF7232680.1"/>
    </source>
</evidence>
<dbReference type="OrthoDB" id="43654at2759"/>
<sequence length="103" mass="12301">MSKFLEIVILATVAIKGEPTKNERDELLRIHNEIRQSIMNCEYEELPPLKGHLPRLTWNYTLENMVNIHARHARSEYFSRRLIHEFILNQSTFVYEGVDKFEK</sequence>
<name>A0A8S9YDM0_9TREM</name>
<evidence type="ECO:0008006" key="3">
    <source>
        <dbReference type="Google" id="ProtNLM"/>
    </source>
</evidence>
<comment type="caution">
    <text evidence="1">The sequence shown here is derived from an EMBL/GenBank/DDBJ whole genome shotgun (WGS) entry which is preliminary data.</text>
</comment>
<proteinExistence type="predicted"/>
<protein>
    <recommendedName>
        <fullName evidence="3">SCP domain-containing protein</fullName>
    </recommendedName>
</protein>
<keyword evidence="2" id="KW-1185">Reference proteome</keyword>
<evidence type="ECO:0000313" key="2">
    <source>
        <dbReference type="Proteomes" id="UP000822476"/>
    </source>
</evidence>